<dbReference type="Ensembl" id="ENSMGAT00000036083.1">
    <property type="protein sequence ID" value="ENSMGAP00000029560.1"/>
    <property type="gene ID" value="ENSMGAG00000017861.1"/>
</dbReference>
<dbReference type="InterPro" id="IPR036051">
    <property type="entry name" value="KRAB_dom_sf"/>
</dbReference>
<proteinExistence type="predicted"/>
<dbReference type="InterPro" id="IPR001909">
    <property type="entry name" value="KRAB"/>
</dbReference>
<sequence>GNRKEAPVAFAEVAVYFSREEWQAVMLETPRSPVRDPSPVAVSPEMGPKWCAARPSPSSCTAELPSPVLPWLTWSLLQVLNQWFRL</sequence>
<name>A0A803YCR3_MELGA</name>
<evidence type="ECO:0000313" key="2">
    <source>
        <dbReference type="Ensembl" id="ENSMGAP00000029560.1"/>
    </source>
</evidence>
<reference evidence="2" key="3">
    <citation type="submission" date="2025-09" db="UniProtKB">
        <authorList>
            <consortium name="Ensembl"/>
        </authorList>
    </citation>
    <scope>IDENTIFICATION</scope>
</reference>
<feature type="domain" description="KRAB" evidence="1">
    <location>
        <begin position="7"/>
        <end position="23"/>
    </location>
</feature>
<protein>
    <recommendedName>
        <fullName evidence="1">KRAB domain-containing protein</fullName>
    </recommendedName>
</protein>
<reference evidence="2" key="1">
    <citation type="journal article" date="2010" name="PLoS Biol.">
        <title>Multi-platform next-generation sequencing of the domestic turkey (Meleagris gallopavo): genome assembly and analysis.</title>
        <authorList>
            <person name="Dalloul R.A."/>
            <person name="Long J.A."/>
            <person name="Zimin A.V."/>
            <person name="Aslam L."/>
            <person name="Beal K."/>
            <person name="Blomberg L.A."/>
            <person name="Bouffard P."/>
            <person name="Burt D.W."/>
            <person name="Crasta O."/>
            <person name="Crooijmans R.P."/>
            <person name="Cooper K."/>
            <person name="Coulombe R.A."/>
            <person name="De S."/>
            <person name="Delany M.E."/>
            <person name="Dodgson J.B."/>
            <person name="Dong J.J."/>
            <person name="Evans C."/>
            <person name="Frederickson K.M."/>
            <person name="Flicek P."/>
            <person name="Florea L."/>
            <person name="Folkerts O."/>
            <person name="Groenen M.A."/>
            <person name="Harkins T.T."/>
            <person name="Herrero J."/>
            <person name="Hoffmann S."/>
            <person name="Megens H.J."/>
            <person name="Jiang A."/>
            <person name="de Jong P."/>
            <person name="Kaiser P."/>
            <person name="Kim H."/>
            <person name="Kim K.W."/>
            <person name="Kim S."/>
            <person name="Langenberger D."/>
            <person name="Lee M.K."/>
            <person name="Lee T."/>
            <person name="Mane S."/>
            <person name="Marcais G."/>
            <person name="Marz M."/>
            <person name="McElroy A.P."/>
            <person name="Modise T."/>
            <person name="Nefedov M."/>
            <person name="Notredame C."/>
            <person name="Paton I.R."/>
            <person name="Payne W.S."/>
            <person name="Pertea G."/>
            <person name="Prickett D."/>
            <person name="Puiu D."/>
            <person name="Qioa D."/>
            <person name="Raineri E."/>
            <person name="Ruffier M."/>
            <person name="Salzberg S.L."/>
            <person name="Schatz M.C."/>
            <person name="Scheuring C."/>
            <person name="Schmidt C.J."/>
            <person name="Schroeder S."/>
            <person name="Searle S.M."/>
            <person name="Smith E.J."/>
            <person name="Smith J."/>
            <person name="Sonstegard T.S."/>
            <person name="Stadler P.F."/>
            <person name="Tafer H."/>
            <person name="Tu Z.J."/>
            <person name="Van Tassell C.P."/>
            <person name="Vilella A.J."/>
            <person name="Williams K.P."/>
            <person name="Yorke J.A."/>
            <person name="Zhang L."/>
            <person name="Zhang H.B."/>
            <person name="Zhang X."/>
            <person name="Zhang Y."/>
            <person name="Reed K.M."/>
        </authorList>
    </citation>
    <scope>NUCLEOTIDE SEQUENCE [LARGE SCALE GENOMIC DNA]</scope>
</reference>
<dbReference type="GO" id="GO:0006355">
    <property type="term" value="P:regulation of DNA-templated transcription"/>
    <property type="evidence" value="ECO:0007669"/>
    <property type="project" value="InterPro"/>
</dbReference>
<dbReference type="InParanoid" id="A0A803YCR3"/>
<reference evidence="2" key="2">
    <citation type="submission" date="2025-08" db="UniProtKB">
        <authorList>
            <consortium name="Ensembl"/>
        </authorList>
    </citation>
    <scope>IDENTIFICATION</scope>
</reference>
<evidence type="ECO:0000259" key="1">
    <source>
        <dbReference type="Pfam" id="PF01352"/>
    </source>
</evidence>
<evidence type="ECO:0000313" key="3">
    <source>
        <dbReference type="Proteomes" id="UP000001645"/>
    </source>
</evidence>
<accession>A0A803YCR3</accession>
<organism evidence="2 3">
    <name type="scientific">Meleagris gallopavo</name>
    <name type="common">Wild turkey</name>
    <dbReference type="NCBI Taxonomy" id="9103"/>
    <lineage>
        <taxon>Eukaryota</taxon>
        <taxon>Metazoa</taxon>
        <taxon>Chordata</taxon>
        <taxon>Craniata</taxon>
        <taxon>Vertebrata</taxon>
        <taxon>Euteleostomi</taxon>
        <taxon>Archelosauria</taxon>
        <taxon>Archosauria</taxon>
        <taxon>Dinosauria</taxon>
        <taxon>Saurischia</taxon>
        <taxon>Theropoda</taxon>
        <taxon>Coelurosauria</taxon>
        <taxon>Aves</taxon>
        <taxon>Neognathae</taxon>
        <taxon>Galloanserae</taxon>
        <taxon>Galliformes</taxon>
        <taxon>Phasianidae</taxon>
        <taxon>Meleagridinae</taxon>
        <taxon>Meleagris</taxon>
    </lineage>
</organism>
<dbReference type="AlphaFoldDB" id="A0A803YCR3"/>
<dbReference type="Pfam" id="PF01352">
    <property type="entry name" value="KRAB"/>
    <property type="match status" value="1"/>
</dbReference>
<dbReference type="GeneTree" id="ENSGT01040000244437"/>
<dbReference type="Proteomes" id="UP000001645">
    <property type="component" value="Unplaced"/>
</dbReference>
<keyword evidence="3" id="KW-1185">Reference proteome</keyword>
<dbReference type="SUPFAM" id="SSF109640">
    <property type="entry name" value="KRAB domain (Kruppel-associated box)"/>
    <property type="match status" value="1"/>
</dbReference>